<dbReference type="Pfam" id="PF00582">
    <property type="entry name" value="Usp"/>
    <property type="match status" value="2"/>
</dbReference>
<dbReference type="PANTHER" id="PTHR46268">
    <property type="entry name" value="STRESS RESPONSE PROTEIN NHAX"/>
    <property type="match status" value="1"/>
</dbReference>
<reference evidence="5 6" key="1">
    <citation type="submission" date="2020-04" db="EMBL/GenBank/DDBJ databases">
        <title>MicrobeNet Type strains.</title>
        <authorList>
            <person name="Nicholson A.C."/>
        </authorList>
    </citation>
    <scope>NUCLEOTIDE SEQUENCE [LARGE SCALE GENOMIC DNA]</scope>
    <source>
        <strain evidence="5 6">ATCC BAA-330</strain>
    </source>
</reference>
<gene>
    <name evidence="5" type="ORF">HHU10_22565</name>
</gene>
<dbReference type="PRINTS" id="PR01438">
    <property type="entry name" value="UNVRSLSTRESS"/>
</dbReference>
<organism evidence="5 6">
    <name type="scientific">Tsukamurella columbiensis</name>
    <dbReference type="NCBI Taxonomy" id="128509"/>
    <lineage>
        <taxon>Bacteria</taxon>
        <taxon>Bacillati</taxon>
        <taxon>Actinomycetota</taxon>
        <taxon>Actinomycetes</taxon>
        <taxon>Mycobacteriales</taxon>
        <taxon>Tsukamurellaceae</taxon>
        <taxon>Tsukamurella</taxon>
    </lineage>
</organism>
<keyword evidence="6" id="KW-1185">Reference proteome</keyword>
<protein>
    <submittedName>
        <fullName evidence="5">Universal stress protein</fullName>
    </submittedName>
</protein>
<name>A0ABX1LN71_9ACTN</name>
<dbReference type="InterPro" id="IPR014729">
    <property type="entry name" value="Rossmann-like_a/b/a_fold"/>
</dbReference>
<evidence type="ECO:0000256" key="1">
    <source>
        <dbReference type="ARBA" id="ARBA00008791"/>
    </source>
</evidence>
<proteinExistence type="inferred from homology"/>
<evidence type="ECO:0000256" key="2">
    <source>
        <dbReference type="ARBA" id="ARBA00022741"/>
    </source>
</evidence>
<dbReference type="PANTHER" id="PTHR46268:SF27">
    <property type="entry name" value="UNIVERSAL STRESS PROTEIN RV2623"/>
    <property type="match status" value="1"/>
</dbReference>
<keyword evidence="2" id="KW-0547">Nucleotide-binding</keyword>
<dbReference type="EMBL" id="JABARZ010000035">
    <property type="protein sequence ID" value="NMD58403.1"/>
    <property type="molecule type" value="Genomic_DNA"/>
</dbReference>
<dbReference type="SUPFAM" id="SSF52402">
    <property type="entry name" value="Adenine nucleotide alpha hydrolases-like"/>
    <property type="match status" value="2"/>
</dbReference>
<feature type="domain" description="UspA" evidence="4">
    <location>
        <begin position="9"/>
        <end position="148"/>
    </location>
</feature>
<evidence type="ECO:0000256" key="3">
    <source>
        <dbReference type="ARBA" id="ARBA00022840"/>
    </source>
</evidence>
<evidence type="ECO:0000313" key="5">
    <source>
        <dbReference type="EMBL" id="NMD58403.1"/>
    </source>
</evidence>
<evidence type="ECO:0000313" key="6">
    <source>
        <dbReference type="Proteomes" id="UP000556611"/>
    </source>
</evidence>
<accession>A0ABX1LN71</accession>
<comment type="similarity">
    <text evidence="1">Belongs to the universal stress protein A family.</text>
</comment>
<evidence type="ECO:0000259" key="4">
    <source>
        <dbReference type="Pfam" id="PF00582"/>
    </source>
</evidence>
<dbReference type="Gene3D" id="3.40.50.620">
    <property type="entry name" value="HUPs"/>
    <property type="match status" value="2"/>
</dbReference>
<sequence length="303" mass="31770">MITNHSDSHILVGVDGSAAAMNAVGWAAAEADRRAMPLVIANISDVVGFGDVPALTVAEGIGIFSRLDTEGRKALTAAKQHVVDHHPAVRVTTVQKSGGPVPEMVELSRNAFLTVVGASGVGGFGSMLLGSVAMALVTAGHSPVAVIRGDESHDGLVPRTGPVVLGVDTSASSEEAIAWAFDEASRRDSDLIAVHAWTAYVDVYARLYGVPPFDEIDAQVEAEEAAFAERLAGWREKYPDVTVTPLLRSGKPAKTLLEYADDAQLVVVGSRGHGDFTGVLFSSVSRSLIHKAPCPVLVARTKD</sequence>
<dbReference type="InterPro" id="IPR006015">
    <property type="entry name" value="Universal_stress_UspA"/>
</dbReference>
<dbReference type="Proteomes" id="UP000556611">
    <property type="component" value="Unassembled WGS sequence"/>
</dbReference>
<keyword evidence="3" id="KW-0067">ATP-binding</keyword>
<comment type="caution">
    <text evidence="5">The sequence shown here is derived from an EMBL/GenBank/DDBJ whole genome shotgun (WGS) entry which is preliminary data.</text>
</comment>
<dbReference type="GeneID" id="300996088"/>
<feature type="domain" description="UspA" evidence="4">
    <location>
        <begin position="162"/>
        <end position="300"/>
    </location>
</feature>
<dbReference type="InterPro" id="IPR006016">
    <property type="entry name" value="UspA"/>
</dbReference>
<dbReference type="RefSeq" id="WP_068526521.1">
    <property type="nucleotide sequence ID" value="NZ_JABARZ010000035.1"/>
</dbReference>